<evidence type="ECO:0000313" key="2">
    <source>
        <dbReference type="EMBL" id="KAF5756256.1"/>
    </source>
</evidence>
<dbReference type="AlphaFoldDB" id="A0A251SNG3"/>
<accession>A0A251SNG3</accession>
<keyword evidence="4" id="KW-1185">Reference proteome</keyword>
<feature type="compositionally biased region" description="Basic and acidic residues" evidence="1">
    <location>
        <begin position="99"/>
        <end position="117"/>
    </location>
</feature>
<dbReference type="Proteomes" id="UP000215914">
    <property type="component" value="Chromosome 13"/>
</dbReference>
<dbReference type="EMBL" id="CM007902">
    <property type="protein sequence ID" value="OTG00264.1"/>
    <property type="molecule type" value="Genomic_DNA"/>
</dbReference>
<evidence type="ECO:0000313" key="4">
    <source>
        <dbReference type="Proteomes" id="UP000215914"/>
    </source>
</evidence>
<feature type="region of interest" description="Disordered" evidence="1">
    <location>
        <begin position="26"/>
        <end position="133"/>
    </location>
</feature>
<protein>
    <submittedName>
        <fullName evidence="3">Uncharacterized protein</fullName>
    </submittedName>
</protein>
<dbReference type="InParanoid" id="A0A251SNG3"/>
<gene>
    <name evidence="3" type="ORF">HannXRQ_Chr13g0389081</name>
    <name evidence="2" type="ORF">HanXRQr2_Chr17g0812491</name>
</gene>
<feature type="compositionally biased region" description="Polar residues" evidence="1">
    <location>
        <begin position="41"/>
        <end position="63"/>
    </location>
</feature>
<evidence type="ECO:0000313" key="3">
    <source>
        <dbReference type="EMBL" id="OTG00264.1"/>
    </source>
</evidence>
<dbReference type="EMBL" id="MNCJ02000332">
    <property type="protein sequence ID" value="KAF5756256.1"/>
    <property type="molecule type" value="Genomic_DNA"/>
</dbReference>
<sequence>MSGSFYTPSLSISFAIIYTQTKHDKLENSLSSQNKKKKTHSQYPLTSRSSLSNSINQNNTHSSLLHLPPRFPTPATTAPPSSPLDDKSDHHHHPVVVRVDCKTEKQRDRRSIEEERDRKRRERKLRAEPASSSVELRLDTAAFAAAHRGGPCSFFDNFR</sequence>
<evidence type="ECO:0000256" key="1">
    <source>
        <dbReference type="SAM" id="MobiDB-lite"/>
    </source>
</evidence>
<organism evidence="3 4">
    <name type="scientific">Helianthus annuus</name>
    <name type="common">Common sunflower</name>
    <dbReference type="NCBI Taxonomy" id="4232"/>
    <lineage>
        <taxon>Eukaryota</taxon>
        <taxon>Viridiplantae</taxon>
        <taxon>Streptophyta</taxon>
        <taxon>Embryophyta</taxon>
        <taxon>Tracheophyta</taxon>
        <taxon>Spermatophyta</taxon>
        <taxon>Magnoliopsida</taxon>
        <taxon>eudicotyledons</taxon>
        <taxon>Gunneridae</taxon>
        <taxon>Pentapetalae</taxon>
        <taxon>asterids</taxon>
        <taxon>campanulids</taxon>
        <taxon>Asterales</taxon>
        <taxon>Asteraceae</taxon>
        <taxon>Asteroideae</taxon>
        <taxon>Heliantheae alliance</taxon>
        <taxon>Heliantheae</taxon>
        <taxon>Helianthus</taxon>
    </lineage>
</organism>
<reference evidence="2" key="3">
    <citation type="submission" date="2020-06" db="EMBL/GenBank/DDBJ databases">
        <title>Helianthus annuus Genome sequencing and assembly Release 2.</title>
        <authorList>
            <person name="Gouzy J."/>
            <person name="Langlade N."/>
            <person name="Munos S."/>
        </authorList>
    </citation>
    <scope>NUCLEOTIDE SEQUENCE</scope>
    <source>
        <tissue evidence="2">Leaves</tissue>
    </source>
</reference>
<proteinExistence type="predicted"/>
<reference evidence="2 4" key="1">
    <citation type="journal article" date="2017" name="Nature">
        <title>The sunflower genome provides insights into oil metabolism, flowering and Asterid evolution.</title>
        <authorList>
            <person name="Badouin H."/>
            <person name="Gouzy J."/>
            <person name="Grassa C.J."/>
            <person name="Murat F."/>
            <person name="Staton S.E."/>
            <person name="Cottret L."/>
            <person name="Lelandais-Briere C."/>
            <person name="Owens G.L."/>
            <person name="Carrere S."/>
            <person name="Mayjonade B."/>
            <person name="Legrand L."/>
            <person name="Gill N."/>
            <person name="Kane N.C."/>
            <person name="Bowers J.E."/>
            <person name="Hubner S."/>
            <person name="Bellec A."/>
            <person name="Berard A."/>
            <person name="Berges H."/>
            <person name="Blanchet N."/>
            <person name="Boniface M.C."/>
            <person name="Brunel D."/>
            <person name="Catrice O."/>
            <person name="Chaidir N."/>
            <person name="Claudel C."/>
            <person name="Donnadieu C."/>
            <person name="Faraut T."/>
            <person name="Fievet G."/>
            <person name="Helmstetter N."/>
            <person name="King M."/>
            <person name="Knapp S.J."/>
            <person name="Lai Z."/>
            <person name="Le Paslier M.C."/>
            <person name="Lippi Y."/>
            <person name="Lorenzon L."/>
            <person name="Mandel J.R."/>
            <person name="Marage G."/>
            <person name="Marchand G."/>
            <person name="Marquand E."/>
            <person name="Bret-Mestries E."/>
            <person name="Morien E."/>
            <person name="Nambeesan S."/>
            <person name="Nguyen T."/>
            <person name="Pegot-Espagnet P."/>
            <person name="Pouilly N."/>
            <person name="Raftis F."/>
            <person name="Sallet E."/>
            <person name="Schiex T."/>
            <person name="Thomas J."/>
            <person name="Vandecasteele C."/>
            <person name="Vares D."/>
            <person name="Vear F."/>
            <person name="Vautrin S."/>
            <person name="Crespi M."/>
            <person name="Mangin B."/>
            <person name="Burke J.M."/>
            <person name="Salse J."/>
            <person name="Munos S."/>
            <person name="Vincourt P."/>
            <person name="Rieseberg L.H."/>
            <person name="Langlade N.B."/>
        </authorList>
    </citation>
    <scope>NUCLEOTIDE SEQUENCE [LARGE SCALE GENOMIC DNA]</scope>
    <source>
        <strain evidence="4">cv. SF193</strain>
        <tissue evidence="2">Leaves</tissue>
    </source>
</reference>
<name>A0A251SNG3_HELAN</name>
<dbReference type="Gramene" id="mRNA:HanXRQr2_Chr17g0812491">
    <property type="protein sequence ID" value="CDS:HanXRQr2_Chr17g0812491.1"/>
    <property type="gene ID" value="HanXRQr2_Chr17g0812491"/>
</dbReference>
<reference evidence="3" key="2">
    <citation type="submission" date="2017-02" db="EMBL/GenBank/DDBJ databases">
        <title>Sunflower complete genome.</title>
        <authorList>
            <person name="Langlade N."/>
            <person name="Munos S."/>
        </authorList>
    </citation>
    <scope>NUCLEOTIDE SEQUENCE [LARGE SCALE GENOMIC DNA]</scope>
    <source>
        <tissue evidence="3">Leaves</tissue>
    </source>
</reference>